<dbReference type="EMBL" id="JACHJB010000003">
    <property type="protein sequence ID" value="MBB6350049.1"/>
    <property type="molecule type" value="Genomic_DNA"/>
</dbReference>
<gene>
    <name evidence="1" type="ORF">FHU36_006621</name>
</gene>
<dbReference type="Proteomes" id="UP000583800">
    <property type="component" value="Unassembled WGS sequence"/>
</dbReference>
<evidence type="ECO:0000313" key="1">
    <source>
        <dbReference type="EMBL" id="MBB6350049.1"/>
    </source>
</evidence>
<name>A0A7X0C7N7_9ACTN</name>
<organism evidence="1 2">
    <name type="scientific">Nonomuraea muscovyensis</name>
    <dbReference type="NCBI Taxonomy" id="1124761"/>
    <lineage>
        <taxon>Bacteria</taxon>
        <taxon>Bacillati</taxon>
        <taxon>Actinomycetota</taxon>
        <taxon>Actinomycetes</taxon>
        <taxon>Streptosporangiales</taxon>
        <taxon>Streptosporangiaceae</taxon>
        <taxon>Nonomuraea</taxon>
    </lineage>
</organism>
<evidence type="ECO:0000313" key="2">
    <source>
        <dbReference type="Proteomes" id="UP000583800"/>
    </source>
</evidence>
<proteinExistence type="predicted"/>
<protein>
    <submittedName>
        <fullName evidence="1">Uncharacterized protein with GYD domain</fullName>
    </submittedName>
</protein>
<dbReference type="AlphaFoldDB" id="A0A7X0C7N7"/>
<sequence>MPKYLIQASYTVDGLKGLLRDGGTTRRQAVERMAESVGGRVEQFYFAFGENDVYVIVDLPGNVASAAVGLTTSAAGGARTRTVVLLTPEEIDEAARQEVEYRAPGA</sequence>
<reference evidence="1 2" key="1">
    <citation type="submission" date="2020-08" db="EMBL/GenBank/DDBJ databases">
        <title>Sequencing the genomes of 1000 actinobacteria strains.</title>
        <authorList>
            <person name="Klenk H.-P."/>
        </authorList>
    </citation>
    <scope>NUCLEOTIDE SEQUENCE [LARGE SCALE GENOMIC DNA]</scope>
    <source>
        <strain evidence="1 2">DSM 45913</strain>
    </source>
</reference>
<accession>A0A7X0C7N7</accession>
<keyword evidence="2" id="KW-1185">Reference proteome</keyword>
<dbReference type="InterPro" id="IPR014845">
    <property type="entry name" value="GYD/TTHA1554"/>
</dbReference>
<dbReference type="RefSeq" id="WP_185087909.1">
    <property type="nucleotide sequence ID" value="NZ_JACHJB010000003.1"/>
</dbReference>
<comment type="caution">
    <text evidence="1">The sequence shown here is derived from an EMBL/GenBank/DDBJ whole genome shotgun (WGS) entry which is preliminary data.</text>
</comment>
<dbReference type="Pfam" id="PF08734">
    <property type="entry name" value="GYD"/>
    <property type="match status" value="1"/>
</dbReference>